<reference evidence="1" key="1">
    <citation type="submission" date="2021-09" db="EMBL/GenBank/DDBJ databases">
        <authorList>
            <person name="Liu Y."/>
        </authorList>
    </citation>
    <scope>NUCLEOTIDE SEQUENCE</scope>
</reference>
<gene>
    <name evidence="1" type="ORF">PHB09_026</name>
</gene>
<proteinExistence type="predicted"/>
<dbReference type="EMBL" id="OK040171">
    <property type="protein sequence ID" value="UAV84522.1"/>
    <property type="molecule type" value="Genomic_DNA"/>
</dbReference>
<evidence type="ECO:0000313" key="1">
    <source>
        <dbReference type="EMBL" id="UAV84522.1"/>
    </source>
</evidence>
<name>A0AAE8XDX3_9CAUD</name>
<organism evidence="1 2">
    <name type="scientific">Pseudomonas phage PHB09</name>
    <dbReference type="NCBI Taxonomy" id="2867265"/>
    <lineage>
        <taxon>Viruses</taxon>
        <taxon>Duplodnaviria</taxon>
        <taxon>Heunggongvirae</taxon>
        <taxon>Uroviricota</taxon>
        <taxon>Caudoviricetes</taxon>
        <taxon>Vandenendeviridae</taxon>
        <taxon>Gorskivirinae</taxon>
        <taxon>Dilongvirus</taxon>
        <taxon>Dilongvirus PHB09</taxon>
    </lineage>
</organism>
<dbReference type="Proteomes" id="UP000827914">
    <property type="component" value="Segment"/>
</dbReference>
<sequence>MVYWMHKGLLSPQGLVRIQLPVPNVQIVLNERLTERIFRV</sequence>
<evidence type="ECO:0000313" key="2">
    <source>
        <dbReference type="Proteomes" id="UP000827914"/>
    </source>
</evidence>
<keyword evidence="2" id="KW-1185">Reference proteome</keyword>
<accession>A0AAE8XDX3</accession>
<protein>
    <submittedName>
        <fullName evidence="1">Uncharacterized protein</fullName>
    </submittedName>
</protein>